<dbReference type="EMBL" id="CACRXK020001217">
    <property type="protein sequence ID" value="CAB3987689.1"/>
    <property type="molecule type" value="Genomic_DNA"/>
</dbReference>
<proteinExistence type="predicted"/>
<evidence type="ECO:0000313" key="1">
    <source>
        <dbReference type="EMBL" id="CAB3987689.1"/>
    </source>
</evidence>
<evidence type="ECO:0000313" key="2">
    <source>
        <dbReference type="Proteomes" id="UP001152795"/>
    </source>
</evidence>
<dbReference type="AlphaFoldDB" id="A0A6S7GEA3"/>
<reference evidence="1" key="1">
    <citation type="submission" date="2020-04" db="EMBL/GenBank/DDBJ databases">
        <authorList>
            <person name="Alioto T."/>
            <person name="Alioto T."/>
            <person name="Gomez Garrido J."/>
        </authorList>
    </citation>
    <scope>NUCLEOTIDE SEQUENCE</scope>
    <source>
        <strain evidence="1">A484AB</strain>
    </source>
</reference>
<dbReference type="OrthoDB" id="7455129at2759"/>
<dbReference type="PANTHER" id="PTHR46704:SF9">
    <property type="entry name" value="BHLH DOMAIN-CONTAINING PROTEIN"/>
    <property type="match status" value="1"/>
</dbReference>
<name>A0A6S7GEA3_PARCT</name>
<dbReference type="PANTHER" id="PTHR46704">
    <property type="entry name" value="CXC DOMAIN-CONTAINING PROTEIN-RELATED"/>
    <property type="match status" value="1"/>
</dbReference>
<keyword evidence="2" id="KW-1185">Reference proteome</keyword>
<dbReference type="Proteomes" id="UP001152795">
    <property type="component" value="Unassembled WGS sequence"/>
</dbReference>
<organism evidence="1 2">
    <name type="scientific">Paramuricea clavata</name>
    <name type="common">Red gorgonian</name>
    <name type="synonym">Violescent sea-whip</name>
    <dbReference type="NCBI Taxonomy" id="317549"/>
    <lineage>
        <taxon>Eukaryota</taxon>
        <taxon>Metazoa</taxon>
        <taxon>Cnidaria</taxon>
        <taxon>Anthozoa</taxon>
        <taxon>Octocorallia</taxon>
        <taxon>Malacalcyonacea</taxon>
        <taxon>Plexauridae</taxon>
        <taxon>Paramuricea</taxon>
    </lineage>
</organism>
<sequence>MTVRQITGSVRLRRILHGLGHTASVATVYKHGTALAIASSRGQDIIIPRNINPGIIATVVWDNNDFNEEIVSGKGTTHLANGIMLQNGNTTLGNHVTVSKSCRTVQGPETYIAPYTNREKGTISLRSQSSDISIDDKSYQDEQQFARNADFVYTLSR</sequence>
<accession>A0A6S7GEA3</accession>
<gene>
    <name evidence="1" type="ORF">PACLA_8A013142</name>
</gene>
<protein>
    <submittedName>
        <fullName evidence="1">Uncharacterized protein</fullName>
    </submittedName>
</protein>
<comment type="caution">
    <text evidence="1">The sequence shown here is derived from an EMBL/GenBank/DDBJ whole genome shotgun (WGS) entry which is preliminary data.</text>
</comment>